<dbReference type="AlphaFoldDB" id="A0A6N8DR62"/>
<gene>
    <name evidence="2" type="ORF">GJ654_17535</name>
</gene>
<organism evidence="2 3">
    <name type="scientific">Rhodoblastus acidophilus</name>
    <name type="common">Rhodopseudomonas acidophila</name>
    <dbReference type="NCBI Taxonomy" id="1074"/>
    <lineage>
        <taxon>Bacteria</taxon>
        <taxon>Pseudomonadati</taxon>
        <taxon>Pseudomonadota</taxon>
        <taxon>Alphaproteobacteria</taxon>
        <taxon>Hyphomicrobiales</taxon>
        <taxon>Rhodoblastaceae</taxon>
        <taxon>Rhodoblastus</taxon>
    </lineage>
</organism>
<evidence type="ECO:0000256" key="1">
    <source>
        <dbReference type="SAM" id="Phobius"/>
    </source>
</evidence>
<accession>A0A6N8DR62</accession>
<keyword evidence="1" id="KW-0472">Membrane</keyword>
<proteinExistence type="predicted"/>
<keyword evidence="1" id="KW-1133">Transmembrane helix</keyword>
<protein>
    <submittedName>
        <fullName evidence="2">Uncharacterized protein</fullName>
    </submittedName>
</protein>
<dbReference type="EMBL" id="WNKS01000021">
    <property type="protein sequence ID" value="MTV32788.1"/>
    <property type="molecule type" value="Genomic_DNA"/>
</dbReference>
<feature type="transmembrane region" description="Helical" evidence="1">
    <location>
        <begin position="39"/>
        <end position="61"/>
    </location>
</feature>
<feature type="transmembrane region" description="Helical" evidence="1">
    <location>
        <begin position="6"/>
        <end position="27"/>
    </location>
</feature>
<dbReference type="InterPro" id="IPR046093">
    <property type="entry name" value="DUF6111"/>
</dbReference>
<evidence type="ECO:0000313" key="3">
    <source>
        <dbReference type="Proteomes" id="UP000439113"/>
    </source>
</evidence>
<evidence type="ECO:0000313" key="2">
    <source>
        <dbReference type="EMBL" id="MTV32788.1"/>
    </source>
</evidence>
<dbReference type="Proteomes" id="UP000439113">
    <property type="component" value="Unassembled WGS sequence"/>
</dbReference>
<reference evidence="2 3" key="1">
    <citation type="submission" date="2019-11" db="EMBL/GenBank/DDBJ databases">
        <title>Whole-genome sequence of a Rhodoblastus acidophilus DSM 142.</title>
        <authorList>
            <person name="Kyndt J.A."/>
            <person name="Meyer T.E."/>
        </authorList>
    </citation>
    <scope>NUCLEOTIDE SEQUENCE [LARGE SCALE GENOMIC DNA]</scope>
    <source>
        <strain evidence="2 3">DSM 142</strain>
    </source>
</reference>
<dbReference type="Pfam" id="PF19606">
    <property type="entry name" value="DUF6111"/>
    <property type="match status" value="1"/>
</dbReference>
<sequence>MTRALLETLGLFLTPFALYVALLIFRARHPLIAASWSRGALSWLTLAGLALAIGGLVVAGMSGSEQGAYVPAHVENGRLMPGHFQ</sequence>
<keyword evidence="1" id="KW-0812">Transmembrane</keyword>
<name>A0A6N8DR62_RHOAC</name>
<comment type="caution">
    <text evidence="2">The sequence shown here is derived from an EMBL/GenBank/DDBJ whole genome shotgun (WGS) entry which is preliminary data.</text>
</comment>
<dbReference type="RefSeq" id="WP_155447472.1">
    <property type="nucleotide sequence ID" value="NZ_JAOQNR010000019.1"/>
</dbReference>
<dbReference type="OrthoDB" id="7366326at2"/>